<accession>A0A086JS38</accession>
<dbReference type="OrthoDB" id="440673at2759"/>
<evidence type="ECO:0000256" key="1">
    <source>
        <dbReference type="ARBA" id="ARBA00004496"/>
    </source>
</evidence>
<dbReference type="Proteomes" id="UP000028837">
    <property type="component" value="Unassembled WGS sequence"/>
</dbReference>
<dbReference type="GO" id="GO:0003729">
    <property type="term" value="F:mRNA binding"/>
    <property type="evidence" value="ECO:0007669"/>
    <property type="project" value="TreeGrafter"/>
</dbReference>
<dbReference type="GO" id="GO:0008047">
    <property type="term" value="F:enzyme activator activity"/>
    <property type="evidence" value="ECO:0007669"/>
    <property type="project" value="InterPro"/>
</dbReference>
<dbReference type="Pfam" id="PF06058">
    <property type="entry name" value="DCP1"/>
    <property type="match status" value="1"/>
</dbReference>
<feature type="compositionally biased region" description="Low complexity" evidence="5">
    <location>
        <begin position="244"/>
        <end position="267"/>
    </location>
</feature>
<feature type="region of interest" description="Disordered" evidence="5">
    <location>
        <begin position="205"/>
        <end position="285"/>
    </location>
</feature>
<evidence type="ECO:0000313" key="6">
    <source>
        <dbReference type="EMBL" id="KFG34956.1"/>
    </source>
</evidence>
<proteinExistence type="inferred from homology"/>
<evidence type="ECO:0000256" key="5">
    <source>
        <dbReference type="SAM" id="MobiDB-lite"/>
    </source>
</evidence>
<dbReference type="AlphaFoldDB" id="A0A086JS38"/>
<dbReference type="GO" id="GO:0000290">
    <property type="term" value="P:deadenylation-dependent decapping of nuclear-transcribed mRNA"/>
    <property type="evidence" value="ECO:0007669"/>
    <property type="project" value="InterPro"/>
</dbReference>
<comment type="similarity">
    <text evidence="2">Belongs to the DCP1 family.</text>
</comment>
<dbReference type="GO" id="GO:0031087">
    <property type="term" value="P:deadenylation-independent decapping of nuclear-transcribed mRNA"/>
    <property type="evidence" value="ECO:0007669"/>
    <property type="project" value="TreeGrafter"/>
</dbReference>
<sequence>MGRGDASPSTNTPPVPSSVARARDEISLRCLQRHDARIRRIICQAAFVSVYALCPATRKWERAHIQGGLHVVERDAAPSAPSAERRESRWRLFVLNQRDTGVLLEDIDEAFEMEGEKNHIFYRVTCPTTGQQRIHAIWVYDDKQRLSVQQTLQQIIDECAASRAPLGAPSEDFAPQTRPPVAGVSSASNSAGVQLLALLRGAQGGAQKLGTPGPTHPTQSPVSGSREGSGPTAGQSLMSLLGVGPSASSESSGASPLLPASSLLGSSRPTGEHTSLAGLEPEEARKNTSLSILSLLKRPAPAEAGSETGVSFPGGGDAERPPSRGGLSPRSPRERDSAAEASSTAGTVSLVGMLKRSGENREAPGRSSVSGAGLLGSGLLGAPAPAGPPLLPGGRAVPDALASSPLLAAPLRAFGDRAPLASSLASQENAGGAFRAPAHPLAAPCGAEGTPEAHRVLVSRSMLTEALQRVLKSEAFSSLLWQELVAAEERERRRPRLEESGERRFSREDARG</sequence>
<reference evidence="6 7" key="1">
    <citation type="submission" date="2014-02" db="EMBL/GenBank/DDBJ databases">
        <authorList>
            <person name="Sibley D."/>
            <person name="Venepally P."/>
            <person name="Karamycheva S."/>
            <person name="Hadjithomas M."/>
            <person name="Khan A."/>
            <person name="Brunk B."/>
            <person name="Roos D."/>
            <person name="Caler E."/>
            <person name="Lorenzi H."/>
        </authorList>
    </citation>
    <scope>NUCLEOTIDE SEQUENCE [LARGE SCALE GENOMIC DNA]</scope>
    <source>
        <strain evidence="6 7">GAB2-2007-GAL-DOM2</strain>
    </source>
</reference>
<dbReference type="PANTHER" id="PTHR16290">
    <property type="entry name" value="TRANSCRIPTION FACTOR SMIF DECAPPING ENZYME DCP1"/>
    <property type="match status" value="1"/>
</dbReference>
<dbReference type="InterPro" id="IPR010334">
    <property type="entry name" value="Dcp1"/>
</dbReference>
<gene>
    <name evidence="6" type="ORF">TGDOM2_209108</name>
</gene>
<dbReference type="EMBL" id="AHZU02001206">
    <property type="protein sequence ID" value="KFG34956.1"/>
    <property type="molecule type" value="Genomic_DNA"/>
</dbReference>
<dbReference type="CDD" id="cd09804">
    <property type="entry name" value="Dcp1"/>
    <property type="match status" value="1"/>
</dbReference>
<evidence type="ECO:0000313" key="7">
    <source>
        <dbReference type="Proteomes" id="UP000028837"/>
    </source>
</evidence>
<dbReference type="InterPro" id="IPR011993">
    <property type="entry name" value="PH-like_dom_sf"/>
</dbReference>
<feature type="region of interest" description="Disordered" evidence="5">
    <location>
        <begin position="1"/>
        <end position="20"/>
    </location>
</feature>
<feature type="region of interest" description="Disordered" evidence="5">
    <location>
        <begin position="167"/>
        <end position="186"/>
    </location>
</feature>
<evidence type="ECO:0000256" key="2">
    <source>
        <dbReference type="ARBA" id="ARBA00008778"/>
    </source>
</evidence>
<keyword evidence="4" id="KW-0507">mRNA processing</keyword>
<evidence type="ECO:0000256" key="3">
    <source>
        <dbReference type="ARBA" id="ARBA00022490"/>
    </source>
</evidence>
<protein>
    <submittedName>
        <fullName evidence="6">Putative mRNA decapping enzyme</fullName>
    </submittedName>
</protein>
<feature type="region of interest" description="Disordered" evidence="5">
    <location>
        <begin position="489"/>
        <end position="512"/>
    </location>
</feature>
<dbReference type="Gene3D" id="2.30.29.30">
    <property type="entry name" value="Pleckstrin-homology domain (PH domain)/Phosphotyrosine-binding domain (PTB)"/>
    <property type="match status" value="1"/>
</dbReference>
<dbReference type="PANTHER" id="PTHR16290:SF0">
    <property type="entry name" value="DECAPPING PROTEIN 1, ISOFORM A"/>
    <property type="match status" value="1"/>
</dbReference>
<organism evidence="6 7">
    <name type="scientific">Toxoplasma gondii GAB2-2007-GAL-DOM2</name>
    <dbReference type="NCBI Taxonomy" id="1130820"/>
    <lineage>
        <taxon>Eukaryota</taxon>
        <taxon>Sar</taxon>
        <taxon>Alveolata</taxon>
        <taxon>Apicomplexa</taxon>
        <taxon>Conoidasida</taxon>
        <taxon>Coccidia</taxon>
        <taxon>Eucoccidiorida</taxon>
        <taxon>Eimeriorina</taxon>
        <taxon>Sarcocystidae</taxon>
        <taxon>Toxoplasma</taxon>
    </lineage>
</organism>
<feature type="region of interest" description="Disordered" evidence="5">
    <location>
        <begin position="298"/>
        <end position="349"/>
    </location>
</feature>
<comment type="subcellular location">
    <subcellularLocation>
        <location evidence="1">Cytoplasm</location>
    </subcellularLocation>
</comment>
<keyword evidence="3" id="KW-0963">Cytoplasm</keyword>
<dbReference type="VEuPathDB" id="ToxoDB:TGDOM2_209108"/>
<evidence type="ECO:0000256" key="4">
    <source>
        <dbReference type="ARBA" id="ARBA00022664"/>
    </source>
</evidence>
<dbReference type="GO" id="GO:0006397">
    <property type="term" value="P:mRNA processing"/>
    <property type="evidence" value="ECO:0007669"/>
    <property type="project" value="UniProtKB-KW"/>
</dbReference>
<dbReference type="GO" id="GO:0000932">
    <property type="term" value="C:P-body"/>
    <property type="evidence" value="ECO:0007669"/>
    <property type="project" value="TreeGrafter"/>
</dbReference>
<name>A0A086JS38_TOXGO</name>
<dbReference type="SUPFAM" id="SSF50729">
    <property type="entry name" value="PH domain-like"/>
    <property type="match status" value="1"/>
</dbReference>
<comment type="caution">
    <text evidence="6">The sequence shown here is derived from an EMBL/GenBank/DDBJ whole genome shotgun (WGS) entry which is preliminary data.</text>
</comment>